<evidence type="ECO:0000313" key="3">
    <source>
        <dbReference type="Proteomes" id="UP000008370"/>
    </source>
</evidence>
<dbReference type="GeneID" id="18916068"/>
<dbReference type="AlphaFoldDB" id="K5VZI2"/>
<dbReference type="KEGG" id="pco:PHACADRAFT_254428"/>
<accession>K5VZI2</accession>
<dbReference type="HOGENOM" id="CLU_2868416_0_0_1"/>
<dbReference type="OrthoDB" id="10260134at2759"/>
<organism evidence="2 3">
    <name type="scientific">Phanerochaete carnosa (strain HHB-10118-sp)</name>
    <name type="common">White-rot fungus</name>
    <name type="synonym">Peniophora carnosa</name>
    <dbReference type="NCBI Taxonomy" id="650164"/>
    <lineage>
        <taxon>Eukaryota</taxon>
        <taxon>Fungi</taxon>
        <taxon>Dikarya</taxon>
        <taxon>Basidiomycota</taxon>
        <taxon>Agaricomycotina</taxon>
        <taxon>Agaricomycetes</taxon>
        <taxon>Polyporales</taxon>
        <taxon>Phanerochaetaceae</taxon>
        <taxon>Phanerochaete</taxon>
    </lineage>
</organism>
<keyword evidence="1" id="KW-1133">Transmembrane helix</keyword>
<dbReference type="STRING" id="650164.K5VZI2"/>
<keyword evidence="3" id="KW-1185">Reference proteome</keyword>
<dbReference type="InParanoid" id="K5VZI2"/>
<evidence type="ECO:0000313" key="2">
    <source>
        <dbReference type="EMBL" id="EKM56988.1"/>
    </source>
</evidence>
<dbReference type="EMBL" id="JH930471">
    <property type="protein sequence ID" value="EKM56988.1"/>
    <property type="molecule type" value="Genomic_DNA"/>
</dbReference>
<gene>
    <name evidence="2" type="ORF">PHACADRAFT_254428</name>
</gene>
<protein>
    <submittedName>
        <fullName evidence="2">Uncharacterized protein</fullName>
    </submittedName>
</protein>
<evidence type="ECO:0000256" key="1">
    <source>
        <dbReference type="SAM" id="Phobius"/>
    </source>
</evidence>
<feature type="transmembrane region" description="Helical" evidence="1">
    <location>
        <begin position="42"/>
        <end position="62"/>
    </location>
</feature>
<keyword evidence="1" id="KW-0812">Transmembrane</keyword>
<sequence>MPEDFWHSNIGWTIVKPRYHLGVAKVSDLSKDPVIQWQHPRYVWLLLGCGSVLPTLVVRFGWGG</sequence>
<keyword evidence="1" id="KW-0472">Membrane</keyword>
<name>K5VZI2_PHACS</name>
<dbReference type="Proteomes" id="UP000008370">
    <property type="component" value="Unassembled WGS sequence"/>
</dbReference>
<dbReference type="RefSeq" id="XP_007394817.1">
    <property type="nucleotide sequence ID" value="XM_007394755.1"/>
</dbReference>
<proteinExistence type="predicted"/>
<reference evidence="2 3" key="1">
    <citation type="journal article" date="2012" name="BMC Genomics">
        <title>Comparative genomics of the white-rot fungi, Phanerochaete carnosa and P. chrysosporium, to elucidate the genetic basis of the distinct wood types they colonize.</title>
        <authorList>
            <person name="Suzuki H."/>
            <person name="MacDonald J."/>
            <person name="Syed K."/>
            <person name="Salamov A."/>
            <person name="Hori C."/>
            <person name="Aerts A."/>
            <person name="Henrissat B."/>
            <person name="Wiebenga A."/>
            <person name="vanKuyk P.A."/>
            <person name="Barry K."/>
            <person name="Lindquist E."/>
            <person name="LaButti K."/>
            <person name="Lapidus A."/>
            <person name="Lucas S."/>
            <person name="Coutinho P."/>
            <person name="Gong Y."/>
            <person name="Samejima M."/>
            <person name="Mahadevan R."/>
            <person name="Abou-Zaid M."/>
            <person name="de Vries R.P."/>
            <person name="Igarashi K."/>
            <person name="Yadav J.S."/>
            <person name="Grigoriev I.V."/>
            <person name="Master E.R."/>
        </authorList>
    </citation>
    <scope>NUCLEOTIDE SEQUENCE [LARGE SCALE GENOMIC DNA]</scope>
    <source>
        <strain evidence="2 3">HHB-10118-sp</strain>
    </source>
</reference>